<evidence type="ECO:0000256" key="1">
    <source>
        <dbReference type="ARBA" id="ARBA00004167"/>
    </source>
</evidence>
<feature type="domain" description="SRCR" evidence="11">
    <location>
        <begin position="234"/>
        <end position="335"/>
    </location>
</feature>
<evidence type="ECO:0000256" key="9">
    <source>
        <dbReference type="PROSITE-ProRule" id="PRU00196"/>
    </source>
</evidence>
<dbReference type="EMBL" id="JAODUP010000241">
    <property type="protein sequence ID" value="KAK2155410.1"/>
    <property type="molecule type" value="Genomic_DNA"/>
</dbReference>
<evidence type="ECO:0000256" key="10">
    <source>
        <dbReference type="SAM" id="SignalP"/>
    </source>
</evidence>
<evidence type="ECO:0000256" key="4">
    <source>
        <dbReference type="ARBA" id="ARBA00022737"/>
    </source>
</evidence>
<evidence type="ECO:0000256" key="2">
    <source>
        <dbReference type="ARBA" id="ARBA00022692"/>
    </source>
</evidence>
<name>A0AAD9N3I9_9ANNE</name>
<dbReference type="PANTHER" id="PTHR48071:SF18">
    <property type="entry name" value="DELETED IN MALIGNANT BRAIN TUMORS 1 PROTEIN-RELATED"/>
    <property type="match status" value="1"/>
</dbReference>
<feature type="chain" id="PRO_5042204070" description="SRCR domain-containing protein" evidence="10">
    <location>
        <begin position="22"/>
        <end position="634"/>
    </location>
</feature>
<reference evidence="12" key="1">
    <citation type="journal article" date="2023" name="Mol. Biol. Evol.">
        <title>Third-Generation Sequencing Reveals the Adaptive Role of the Epigenome in Three Deep-Sea Polychaetes.</title>
        <authorList>
            <person name="Perez M."/>
            <person name="Aroh O."/>
            <person name="Sun Y."/>
            <person name="Lan Y."/>
            <person name="Juniper S.K."/>
            <person name="Young C.R."/>
            <person name="Angers B."/>
            <person name="Qian P.Y."/>
        </authorList>
    </citation>
    <scope>NUCLEOTIDE SEQUENCE</scope>
    <source>
        <strain evidence="12">P08H-3</strain>
    </source>
</reference>
<evidence type="ECO:0000256" key="6">
    <source>
        <dbReference type="ARBA" id="ARBA00023136"/>
    </source>
</evidence>
<feature type="domain" description="SRCR" evidence="11">
    <location>
        <begin position="26"/>
        <end position="127"/>
    </location>
</feature>
<accession>A0AAD9N3I9</accession>
<evidence type="ECO:0000313" key="13">
    <source>
        <dbReference type="Proteomes" id="UP001208570"/>
    </source>
</evidence>
<dbReference type="InterPro" id="IPR036772">
    <property type="entry name" value="SRCR-like_dom_sf"/>
</dbReference>
<keyword evidence="6" id="KW-0472">Membrane</keyword>
<keyword evidence="3 10" id="KW-0732">Signal</keyword>
<evidence type="ECO:0000256" key="8">
    <source>
        <dbReference type="ARBA" id="ARBA00023180"/>
    </source>
</evidence>
<comment type="subcellular location">
    <subcellularLocation>
        <location evidence="1">Membrane</location>
        <topology evidence="1">Single-pass membrane protein</topology>
    </subcellularLocation>
</comment>
<dbReference type="Proteomes" id="UP001208570">
    <property type="component" value="Unassembled WGS sequence"/>
</dbReference>
<feature type="disulfide bond" evidence="9">
    <location>
        <begin position="200"/>
        <end position="210"/>
    </location>
</feature>
<dbReference type="PANTHER" id="PTHR48071">
    <property type="entry name" value="SRCR DOMAIN-CONTAINING PROTEIN"/>
    <property type="match status" value="1"/>
</dbReference>
<dbReference type="PROSITE" id="PS50287">
    <property type="entry name" value="SRCR_2"/>
    <property type="match status" value="3"/>
</dbReference>
<keyword evidence="8" id="KW-0325">Glycoprotein</keyword>
<dbReference type="FunFam" id="3.10.250.10:FF:000016">
    <property type="entry name" value="Scavenger receptor cysteine-rich protein type 12"/>
    <property type="match status" value="1"/>
</dbReference>
<feature type="disulfide bond" evidence="9">
    <location>
        <begin position="304"/>
        <end position="314"/>
    </location>
</feature>
<evidence type="ECO:0000313" key="12">
    <source>
        <dbReference type="EMBL" id="KAK2155410.1"/>
    </source>
</evidence>
<comment type="caution">
    <text evidence="12">The sequence shown here is derived from an EMBL/GenBank/DDBJ whole genome shotgun (WGS) entry which is preliminary data.</text>
</comment>
<dbReference type="Pfam" id="PF00530">
    <property type="entry name" value="SRCR"/>
    <property type="match status" value="3"/>
</dbReference>
<dbReference type="Gene3D" id="3.10.250.10">
    <property type="entry name" value="SRCR-like domain"/>
    <property type="match status" value="3"/>
</dbReference>
<keyword evidence="4" id="KW-0677">Repeat</keyword>
<keyword evidence="5" id="KW-1133">Transmembrane helix</keyword>
<comment type="caution">
    <text evidence="9">Lacks conserved residue(s) required for the propagation of feature annotation.</text>
</comment>
<keyword evidence="7 9" id="KW-1015">Disulfide bond</keyword>
<sequence>MNAGNWLVLGIIFVSSATVLSSRFSIRLVGGRNDYEGRVEIYFSATDSWGTVCDGGWDDNDAHVVCRQLGLTGGTARMNAFYGQGTGDILLDGVMCAGTERHLAECAHKGWGVHRCDHKDDAGVMCNADIRLSGGLTGYDGRVEVYDTGGDIWGTVCGPNIDQNVSIVVCRQLGMTGGSVLNVAMFEKTHGSILLGEVSCEGTEDNVMECNHSSMTNAACRHTEDLAIGCDPVLRIVDGSSPFEGRVEVYDITSDTWGTICDKGWNENAAHVVCKYLGYAGDRVLLGGHVPPGSGPIHLSNVICDGTERSLLDCRHDGMDRNKCQHKEDAGVKCTPPAKNDRSVVCTIYRDGSVKTFSGRVIHRALQRRKNYVASLGPKDAPNTSNCKFALMAYLSRNKVTWGSFSIGVHGGKPEKYYRNFALRDVELPIKWKNVDICSRGCLNLCYEGHSYTKKGTNKSTLRRECSQHRTRSCNRAIFIDLEVESALPVTANSNRSSWSPCATRGQMTGGGYPVGASILGANVLGANVWGEESNKRKPNTTQININTHKLRWEKRQTKPPTYLTSFPHTMTNEDNSLNATVHKMSPNKGWIVAGGACPYSVTYRVKKKHPILMLKIGWGWHYKPDNMAGVCAL</sequence>
<dbReference type="GO" id="GO:0016020">
    <property type="term" value="C:membrane"/>
    <property type="evidence" value="ECO:0007669"/>
    <property type="project" value="UniProtKB-SubCell"/>
</dbReference>
<dbReference type="FunFam" id="3.10.250.10:FF:000011">
    <property type="entry name" value="Scavenger receptor class A member 5"/>
    <property type="match status" value="2"/>
</dbReference>
<evidence type="ECO:0000256" key="7">
    <source>
        <dbReference type="ARBA" id="ARBA00023157"/>
    </source>
</evidence>
<organism evidence="12 13">
    <name type="scientific">Paralvinella palmiformis</name>
    <dbReference type="NCBI Taxonomy" id="53620"/>
    <lineage>
        <taxon>Eukaryota</taxon>
        <taxon>Metazoa</taxon>
        <taxon>Spiralia</taxon>
        <taxon>Lophotrochozoa</taxon>
        <taxon>Annelida</taxon>
        <taxon>Polychaeta</taxon>
        <taxon>Sedentaria</taxon>
        <taxon>Canalipalpata</taxon>
        <taxon>Terebellida</taxon>
        <taxon>Terebelliformia</taxon>
        <taxon>Alvinellidae</taxon>
        <taxon>Paralvinella</taxon>
    </lineage>
</organism>
<feature type="disulfide bond" evidence="9">
    <location>
        <begin position="96"/>
        <end position="106"/>
    </location>
</feature>
<dbReference type="SMART" id="SM00202">
    <property type="entry name" value="SR"/>
    <property type="match status" value="3"/>
</dbReference>
<dbReference type="AlphaFoldDB" id="A0AAD9N3I9"/>
<evidence type="ECO:0000256" key="3">
    <source>
        <dbReference type="ARBA" id="ARBA00022729"/>
    </source>
</evidence>
<evidence type="ECO:0000259" key="11">
    <source>
        <dbReference type="PROSITE" id="PS50287"/>
    </source>
</evidence>
<dbReference type="InterPro" id="IPR001190">
    <property type="entry name" value="SRCR"/>
</dbReference>
<gene>
    <name evidence="12" type="ORF">LSH36_241g04007</name>
</gene>
<keyword evidence="13" id="KW-1185">Reference proteome</keyword>
<feature type="domain" description="SRCR" evidence="11">
    <location>
        <begin position="130"/>
        <end position="231"/>
    </location>
</feature>
<dbReference type="PRINTS" id="PR00258">
    <property type="entry name" value="SPERACTRCPTR"/>
</dbReference>
<proteinExistence type="predicted"/>
<dbReference type="SUPFAM" id="SSF56487">
    <property type="entry name" value="SRCR-like"/>
    <property type="match status" value="3"/>
</dbReference>
<evidence type="ECO:0000256" key="5">
    <source>
        <dbReference type="ARBA" id="ARBA00022989"/>
    </source>
</evidence>
<protein>
    <recommendedName>
        <fullName evidence="11">SRCR domain-containing protein</fullName>
    </recommendedName>
</protein>
<keyword evidence="2" id="KW-0812">Transmembrane</keyword>
<feature type="signal peptide" evidence="10">
    <location>
        <begin position="1"/>
        <end position="21"/>
    </location>
</feature>